<sequence length="59" mass="6602">MVKSGLRDMCSGSRNVNDWYVDLQNLYLSTRTHQLPDVLFLSLSLSPPLSQLALTDSGF</sequence>
<reference evidence="1 2" key="1">
    <citation type="journal article" date="2020" name="Mol. Biol. Evol.">
        <title>Distinct Expression and Methylation Patterns for Genes with Different Fates following a Single Whole-Genome Duplication in Flowering Plants.</title>
        <authorList>
            <person name="Shi T."/>
            <person name="Rahmani R.S."/>
            <person name="Gugger P.F."/>
            <person name="Wang M."/>
            <person name="Li H."/>
            <person name="Zhang Y."/>
            <person name="Li Z."/>
            <person name="Wang Q."/>
            <person name="Van de Peer Y."/>
            <person name="Marchal K."/>
            <person name="Chen J."/>
        </authorList>
    </citation>
    <scope>NUCLEOTIDE SEQUENCE [LARGE SCALE GENOMIC DNA]</scope>
    <source>
        <tissue evidence="1">Leaf</tissue>
    </source>
</reference>
<proteinExistence type="predicted"/>
<evidence type="ECO:0000313" key="2">
    <source>
        <dbReference type="Proteomes" id="UP000607653"/>
    </source>
</evidence>
<dbReference type="Proteomes" id="UP000607653">
    <property type="component" value="Unassembled WGS sequence"/>
</dbReference>
<accession>A0A822XF15</accession>
<dbReference type="AlphaFoldDB" id="A0A822XF15"/>
<evidence type="ECO:0000313" key="1">
    <source>
        <dbReference type="EMBL" id="DAD18787.1"/>
    </source>
</evidence>
<gene>
    <name evidence="1" type="ORF">HUJ06_020250</name>
</gene>
<name>A0A822XF15_NELNU</name>
<keyword evidence="2" id="KW-1185">Reference proteome</keyword>
<comment type="caution">
    <text evidence="1">The sequence shown here is derived from an EMBL/GenBank/DDBJ whole genome shotgun (WGS) entry which is preliminary data.</text>
</comment>
<organism evidence="1 2">
    <name type="scientific">Nelumbo nucifera</name>
    <name type="common">Sacred lotus</name>
    <dbReference type="NCBI Taxonomy" id="4432"/>
    <lineage>
        <taxon>Eukaryota</taxon>
        <taxon>Viridiplantae</taxon>
        <taxon>Streptophyta</taxon>
        <taxon>Embryophyta</taxon>
        <taxon>Tracheophyta</taxon>
        <taxon>Spermatophyta</taxon>
        <taxon>Magnoliopsida</taxon>
        <taxon>Proteales</taxon>
        <taxon>Nelumbonaceae</taxon>
        <taxon>Nelumbo</taxon>
    </lineage>
</organism>
<protein>
    <submittedName>
        <fullName evidence="1">Uncharacterized protein</fullName>
    </submittedName>
</protein>
<dbReference type="EMBL" id="DUZY01000001">
    <property type="protein sequence ID" value="DAD18787.1"/>
    <property type="molecule type" value="Genomic_DNA"/>
</dbReference>